<comment type="caution">
    <text evidence="2">The sequence shown here is derived from an EMBL/GenBank/DDBJ whole genome shotgun (WGS) entry which is preliminary data.</text>
</comment>
<feature type="compositionally biased region" description="Acidic residues" evidence="1">
    <location>
        <begin position="84"/>
        <end position="96"/>
    </location>
</feature>
<evidence type="ECO:0000313" key="2">
    <source>
        <dbReference type="EMBL" id="CAG8843627.1"/>
    </source>
</evidence>
<dbReference type="Proteomes" id="UP000789901">
    <property type="component" value="Unassembled WGS sequence"/>
</dbReference>
<evidence type="ECO:0000313" key="3">
    <source>
        <dbReference type="Proteomes" id="UP000789901"/>
    </source>
</evidence>
<evidence type="ECO:0000256" key="1">
    <source>
        <dbReference type="SAM" id="MobiDB-lite"/>
    </source>
</evidence>
<feature type="non-terminal residue" evidence="2">
    <location>
        <position position="176"/>
    </location>
</feature>
<proteinExistence type="predicted"/>
<protein>
    <submittedName>
        <fullName evidence="2">45916_t:CDS:1</fullName>
    </submittedName>
</protein>
<gene>
    <name evidence="2" type="ORF">GMARGA_LOCUS36643</name>
</gene>
<organism evidence="2 3">
    <name type="scientific">Gigaspora margarita</name>
    <dbReference type="NCBI Taxonomy" id="4874"/>
    <lineage>
        <taxon>Eukaryota</taxon>
        <taxon>Fungi</taxon>
        <taxon>Fungi incertae sedis</taxon>
        <taxon>Mucoromycota</taxon>
        <taxon>Glomeromycotina</taxon>
        <taxon>Glomeromycetes</taxon>
        <taxon>Diversisporales</taxon>
        <taxon>Gigasporaceae</taxon>
        <taxon>Gigaspora</taxon>
    </lineage>
</organism>
<feature type="compositionally biased region" description="Basic and acidic residues" evidence="1">
    <location>
        <begin position="66"/>
        <end position="83"/>
    </location>
</feature>
<name>A0ABN7WYE1_GIGMA</name>
<sequence length="176" mass="20226">MPHSTSCQKKAIKAYEAKVHKHSTDNSEAENSDDIGNLSVCDEAIENNNAASIMKRFQAAETQSTLKEEKDSNNLEKVNKEQLENEDQLEEVNEDEKDIGDCQRMRLKLGIRYDQNMIFPSDYCIPKLRGEAKGLREVLRERGLWPEKELKLKEAQELMSQQPDFLAQKGQLEEII</sequence>
<feature type="region of interest" description="Disordered" evidence="1">
    <location>
        <begin position="61"/>
        <end position="96"/>
    </location>
</feature>
<reference evidence="2 3" key="1">
    <citation type="submission" date="2021-06" db="EMBL/GenBank/DDBJ databases">
        <authorList>
            <person name="Kallberg Y."/>
            <person name="Tangrot J."/>
            <person name="Rosling A."/>
        </authorList>
    </citation>
    <scope>NUCLEOTIDE SEQUENCE [LARGE SCALE GENOMIC DNA]</scope>
    <source>
        <strain evidence="2 3">120-4 pot B 10/14</strain>
    </source>
</reference>
<keyword evidence="3" id="KW-1185">Reference proteome</keyword>
<accession>A0ABN7WYE1</accession>
<dbReference type="EMBL" id="CAJVQB010073057">
    <property type="protein sequence ID" value="CAG8843627.1"/>
    <property type="molecule type" value="Genomic_DNA"/>
</dbReference>